<dbReference type="Proteomes" id="UP000724874">
    <property type="component" value="Unassembled WGS sequence"/>
</dbReference>
<evidence type="ECO:0000313" key="1">
    <source>
        <dbReference type="EMBL" id="KAF8897047.1"/>
    </source>
</evidence>
<dbReference type="PANTHER" id="PTHR43668:SF5">
    <property type="entry name" value="AMIDOHYDROLASE 3 DOMAIN-CONTAINING PROTEIN"/>
    <property type="match status" value="1"/>
</dbReference>
<comment type="caution">
    <text evidence="1">The sequence shown here is derived from an EMBL/GenBank/DDBJ whole genome shotgun (WGS) entry which is preliminary data.</text>
</comment>
<dbReference type="GO" id="GO:0006145">
    <property type="term" value="P:purine nucleobase catabolic process"/>
    <property type="evidence" value="ECO:0007669"/>
    <property type="project" value="TreeGrafter"/>
</dbReference>
<keyword evidence="2" id="KW-1185">Reference proteome</keyword>
<sequence>MDKFQAYRPTNARSTSFRSLLGAVLLVVITLSSLGVTLDWNHRGTVRIPINAAEIVAKCQALHVLPGPPSNFHERVESDRYEAGTPPILLKNATIWTGRVSGHEVVVGDIFLDKGLIKEIGDVKQSMLDSYKDILVLEAEGAWITPGIVDMHSHLGVDSVPELRGSGDTNSLKGLVLPWLRSLDGLNTHDEAYRLSISGGVTTANVLPGSADAIVHRRTSLYHQTAPYDRKIVIIPGS</sequence>
<protein>
    <recommendedName>
        <fullName evidence="3">Amidohydrolase-related domain-containing protein</fullName>
    </recommendedName>
</protein>
<organism evidence="1 2">
    <name type="scientific">Gymnopilus junonius</name>
    <name type="common">Spectacular rustgill mushroom</name>
    <name type="synonym">Gymnopilus spectabilis subsp. junonius</name>
    <dbReference type="NCBI Taxonomy" id="109634"/>
    <lineage>
        <taxon>Eukaryota</taxon>
        <taxon>Fungi</taxon>
        <taxon>Dikarya</taxon>
        <taxon>Basidiomycota</taxon>
        <taxon>Agaricomycotina</taxon>
        <taxon>Agaricomycetes</taxon>
        <taxon>Agaricomycetidae</taxon>
        <taxon>Agaricales</taxon>
        <taxon>Agaricineae</taxon>
        <taxon>Hymenogastraceae</taxon>
        <taxon>Gymnopilus</taxon>
    </lineage>
</organism>
<proteinExistence type="predicted"/>
<dbReference type="AlphaFoldDB" id="A0A9P5NNS7"/>
<accession>A0A9P5NNS7</accession>
<name>A0A9P5NNS7_GYMJU</name>
<dbReference type="GO" id="GO:0005737">
    <property type="term" value="C:cytoplasm"/>
    <property type="evidence" value="ECO:0007669"/>
    <property type="project" value="TreeGrafter"/>
</dbReference>
<dbReference type="InterPro" id="IPR050138">
    <property type="entry name" value="DHOase/Allantoinase_Hydrolase"/>
</dbReference>
<gene>
    <name evidence="1" type="ORF">CPB84DRAFT_1836987</name>
</gene>
<evidence type="ECO:0008006" key="3">
    <source>
        <dbReference type="Google" id="ProtNLM"/>
    </source>
</evidence>
<dbReference type="InterPro" id="IPR011059">
    <property type="entry name" value="Metal-dep_hydrolase_composite"/>
</dbReference>
<evidence type="ECO:0000313" key="2">
    <source>
        <dbReference type="Proteomes" id="UP000724874"/>
    </source>
</evidence>
<reference evidence="1" key="1">
    <citation type="submission" date="2020-11" db="EMBL/GenBank/DDBJ databases">
        <authorList>
            <consortium name="DOE Joint Genome Institute"/>
            <person name="Ahrendt S."/>
            <person name="Riley R."/>
            <person name="Andreopoulos W."/>
            <person name="LaButti K."/>
            <person name="Pangilinan J."/>
            <person name="Ruiz-duenas F.J."/>
            <person name="Barrasa J.M."/>
            <person name="Sanchez-Garcia M."/>
            <person name="Camarero S."/>
            <person name="Miyauchi S."/>
            <person name="Serrano A."/>
            <person name="Linde D."/>
            <person name="Babiker R."/>
            <person name="Drula E."/>
            <person name="Ayuso-Fernandez I."/>
            <person name="Pacheco R."/>
            <person name="Padilla G."/>
            <person name="Ferreira P."/>
            <person name="Barriuso J."/>
            <person name="Kellner H."/>
            <person name="Castanera R."/>
            <person name="Alfaro M."/>
            <person name="Ramirez L."/>
            <person name="Pisabarro A.G."/>
            <person name="Kuo A."/>
            <person name="Tritt A."/>
            <person name="Lipzen A."/>
            <person name="He G."/>
            <person name="Yan M."/>
            <person name="Ng V."/>
            <person name="Cullen D."/>
            <person name="Martin F."/>
            <person name="Rosso M.-N."/>
            <person name="Henrissat B."/>
            <person name="Hibbett D."/>
            <person name="Martinez A.T."/>
            <person name="Grigoriev I.V."/>
        </authorList>
    </citation>
    <scope>NUCLEOTIDE SEQUENCE</scope>
    <source>
        <strain evidence="1">AH 44721</strain>
    </source>
</reference>
<dbReference type="OrthoDB" id="10258955at2759"/>
<dbReference type="GO" id="GO:0004038">
    <property type="term" value="F:allantoinase activity"/>
    <property type="evidence" value="ECO:0007669"/>
    <property type="project" value="TreeGrafter"/>
</dbReference>
<dbReference type="SUPFAM" id="SSF51338">
    <property type="entry name" value="Composite domain of metallo-dependent hydrolases"/>
    <property type="match status" value="1"/>
</dbReference>
<dbReference type="SUPFAM" id="SSF51556">
    <property type="entry name" value="Metallo-dependent hydrolases"/>
    <property type="match status" value="1"/>
</dbReference>
<dbReference type="Gene3D" id="3.20.20.140">
    <property type="entry name" value="Metal-dependent hydrolases"/>
    <property type="match status" value="1"/>
</dbReference>
<dbReference type="PANTHER" id="PTHR43668">
    <property type="entry name" value="ALLANTOINASE"/>
    <property type="match status" value="1"/>
</dbReference>
<dbReference type="InterPro" id="IPR032466">
    <property type="entry name" value="Metal_Hydrolase"/>
</dbReference>
<dbReference type="EMBL" id="JADNYJ010000057">
    <property type="protein sequence ID" value="KAF8897047.1"/>
    <property type="molecule type" value="Genomic_DNA"/>
</dbReference>